<dbReference type="RefSeq" id="WP_092491566.1">
    <property type="nucleotide sequence ID" value="NZ_FNKD01000001.1"/>
</dbReference>
<dbReference type="GO" id="GO:0052689">
    <property type="term" value="F:carboxylic ester hydrolase activity"/>
    <property type="evidence" value="ECO:0007669"/>
    <property type="project" value="TreeGrafter"/>
</dbReference>
<evidence type="ECO:0000256" key="2">
    <source>
        <dbReference type="PIRSR" id="PIRSR639069-2"/>
    </source>
</evidence>
<accession>A0A1H0YKN9</accession>
<dbReference type="STRING" id="553311.SAMN05216231_0709"/>
<dbReference type="Pfam" id="PF05448">
    <property type="entry name" value="AXE1"/>
    <property type="match status" value="1"/>
</dbReference>
<proteinExistence type="predicted"/>
<dbReference type="Proteomes" id="UP000199444">
    <property type="component" value="Unassembled WGS sequence"/>
</dbReference>
<gene>
    <name evidence="4" type="ORF">SAMN05216231_0709</name>
</gene>
<dbReference type="InterPro" id="IPR039069">
    <property type="entry name" value="CE7"/>
</dbReference>
<organism evidence="4 5">
    <name type="scientific">Virgibacillus salinus</name>
    <dbReference type="NCBI Taxonomy" id="553311"/>
    <lineage>
        <taxon>Bacteria</taxon>
        <taxon>Bacillati</taxon>
        <taxon>Bacillota</taxon>
        <taxon>Bacilli</taxon>
        <taxon>Bacillales</taxon>
        <taxon>Bacillaceae</taxon>
        <taxon>Virgibacillus</taxon>
    </lineage>
</organism>
<evidence type="ECO:0000313" key="4">
    <source>
        <dbReference type="EMBL" id="SDQ15722.1"/>
    </source>
</evidence>
<dbReference type="InterPro" id="IPR008391">
    <property type="entry name" value="AXE1_dom"/>
</dbReference>
<feature type="domain" description="Acetyl xylan esterase" evidence="3">
    <location>
        <begin position="6"/>
        <end position="320"/>
    </location>
</feature>
<dbReference type="EMBL" id="FNKD01000001">
    <property type="protein sequence ID" value="SDQ15722.1"/>
    <property type="molecule type" value="Genomic_DNA"/>
</dbReference>
<evidence type="ECO:0000259" key="3">
    <source>
        <dbReference type="Pfam" id="PF05448"/>
    </source>
</evidence>
<protein>
    <submittedName>
        <fullName evidence="4">Cephalosporin-C deacetylase</fullName>
    </submittedName>
</protein>
<evidence type="ECO:0000256" key="1">
    <source>
        <dbReference type="PIRSR" id="PIRSR639069-1"/>
    </source>
</evidence>
<feature type="binding site" evidence="2">
    <location>
        <position position="94"/>
    </location>
    <ligand>
        <name>substrate</name>
    </ligand>
</feature>
<dbReference type="GO" id="GO:0005976">
    <property type="term" value="P:polysaccharide metabolic process"/>
    <property type="evidence" value="ECO:0007669"/>
    <property type="project" value="TreeGrafter"/>
</dbReference>
<dbReference type="PANTHER" id="PTHR40111">
    <property type="entry name" value="CEPHALOSPORIN-C DEACETYLASE"/>
    <property type="match status" value="1"/>
</dbReference>
<dbReference type="SUPFAM" id="SSF53474">
    <property type="entry name" value="alpha/beta-Hydrolases"/>
    <property type="match status" value="1"/>
</dbReference>
<keyword evidence="5" id="KW-1185">Reference proteome</keyword>
<feature type="active site" description="Charge relay system" evidence="1">
    <location>
        <position position="304"/>
    </location>
</feature>
<dbReference type="AlphaFoldDB" id="A0A1H0YKN9"/>
<name>A0A1H0YKN9_9BACI</name>
<dbReference type="Gene3D" id="3.40.50.1820">
    <property type="entry name" value="alpha/beta hydrolase"/>
    <property type="match status" value="1"/>
</dbReference>
<reference evidence="4 5" key="1">
    <citation type="submission" date="2016-10" db="EMBL/GenBank/DDBJ databases">
        <authorList>
            <person name="de Groot N.N."/>
        </authorList>
    </citation>
    <scope>NUCLEOTIDE SEQUENCE [LARGE SCALE GENOMIC DNA]</scope>
    <source>
        <strain evidence="4 5">CGMCC 1.10449</strain>
    </source>
</reference>
<evidence type="ECO:0000313" key="5">
    <source>
        <dbReference type="Proteomes" id="UP000199444"/>
    </source>
</evidence>
<feature type="active site" description="Charge relay system" evidence="1">
    <location>
        <position position="274"/>
    </location>
</feature>
<sequence length="341" mass="38721">MGRQVGDFPLEKLRDYRPALGNKPHDFDAFWSEQKNKLKNKHSQVETGLRKYPVPSIEVLDIVFKSWDDTPLNGMLIKPKSALECPVIVCFPGYTGSCGLPVDYLKWVSLGFAVYTFDVRGQGLSPDYGKYQNGSRIPGWMLLGIYDPENYYFTNVYRDILMQIKWIRSEESPFTPTKLGVMGSSQGGGLALSAAGLDGEMDFVLADWPFLTHFERALDVALSGPYMEIVNYFKWNDPQYNTYDQVAETLGYIDSVHFCESINCSTLMAAGLEDAITPPSTAFAAFNHIQSVNKKIEIYPQFTHELNPFHDEKKLEFLSRQLENKPHDEIPGITKQHLFDL</sequence>
<dbReference type="PANTHER" id="PTHR40111:SF1">
    <property type="entry name" value="CEPHALOSPORIN-C DEACETYLASE"/>
    <property type="match status" value="1"/>
</dbReference>
<feature type="active site" description="Nucleophile" evidence="1">
    <location>
        <position position="185"/>
    </location>
</feature>
<dbReference type="InterPro" id="IPR029058">
    <property type="entry name" value="AB_hydrolase_fold"/>
</dbReference>